<accession>A0A7J0DUH8</accession>
<feature type="region of interest" description="Disordered" evidence="10">
    <location>
        <begin position="593"/>
        <end position="633"/>
    </location>
</feature>
<evidence type="ECO:0000256" key="9">
    <source>
        <dbReference type="PROSITE-ProRule" id="PRU00146"/>
    </source>
</evidence>
<feature type="domain" description="PHD-type" evidence="11">
    <location>
        <begin position="1850"/>
        <end position="1900"/>
    </location>
</feature>
<dbReference type="GO" id="GO:0008270">
    <property type="term" value="F:zinc ion binding"/>
    <property type="evidence" value="ECO:0007669"/>
    <property type="project" value="UniProtKB-KW"/>
</dbReference>
<keyword evidence="6" id="KW-0805">Transcription regulation</keyword>
<dbReference type="InterPro" id="IPR046341">
    <property type="entry name" value="SET_dom_sf"/>
</dbReference>
<feature type="region of interest" description="Disordered" evidence="10">
    <location>
        <begin position="1373"/>
        <end position="1415"/>
    </location>
</feature>
<evidence type="ECO:0000313" key="13">
    <source>
        <dbReference type="EMBL" id="GFS42620.1"/>
    </source>
</evidence>
<keyword evidence="4" id="KW-0862">Zinc</keyword>
<evidence type="ECO:0000256" key="10">
    <source>
        <dbReference type="SAM" id="MobiDB-lite"/>
    </source>
</evidence>
<evidence type="ECO:0000259" key="12">
    <source>
        <dbReference type="PROSITE" id="PS51805"/>
    </source>
</evidence>
<evidence type="ECO:0000256" key="3">
    <source>
        <dbReference type="ARBA" id="ARBA00022771"/>
    </source>
</evidence>
<dbReference type="Pfam" id="PF13831">
    <property type="entry name" value="PHD_2"/>
    <property type="match status" value="1"/>
</dbReference>
<feature type="compositionally biased region" description="Basic and acidic residues" evidence="10">
    <location>
        <begin position="622"/>
        <end position="633"/>
    </location>
</feature>
<evidence type="ECO:0000256" key="2">
    <source>
        <dbReference type="ARBA" id="ARBA00022723"/>
    </source>
</evidence>
<dbReference type="InterPro" id="IPR011011">
    <property type="entry name" value="Znf_FYVE_PHD"/>
</dbReference>
<evidence type="ECO:0000256" key="4">
    <source>
        <dbReference type="ARBA" id="ARBA00022833"/>
    </source>
</evidence>
<dbReference type="OrthoDB" id="308383at2759"/>
<dbReference type="GO" id="GO:0042800">
    <property type="term" value="F:histone H3K4 methyltransferase activity"/>
    <property type="evidence" value="ECO:0007669"/>
    <property type="project" value="TreeGrafter"/>
</dbReference>
<feature type="domain" description="PHD-type" evidence="12">
    <location>
        <begin position="1989"/>
        <end position="2118"/>
    </location>
</feature>
<dbReference type="GO" id="GO:0035097">
    <property type="term" value="C:histone methyltransferase complex"/>
    <property type="evidence" value="ECO:0007669"/>
    <property type="project" value="TreeGrafter"/>
</dbReference>
<dbReference type="InterPro" id="IPR032308">
    <property type="entry name" value="TDBD"/>
</dbReference>
<dbReference type="InterPro" id="IPR019787">
    <property type="entry name" value="Znf_PHD-finger"/>
</dbReference>
<dbReference type="PROSITE" id="PS51805">
    <property type="entry name" value="EPHD"/>
    <property type="match status" value="1"/>
</dbReference>
<dbReference type="SMART" id="SM00249">
    <property type="entry name" value="PHD"/>
    <property type="match status" value="2"/>
</dbReference>
<organism evidence="13 14">
    <name type="scientific">Actinidia rufa</name>
    <dbReference type="NCBI Taxonomy" id="165716"/>
    <lineage>
        <taxon>Eukaryota</taxon>
        <taxon>Viridiplantae</taxon>
        <taxon>Streptophyta</taxon>
        <taxon>Embryophyta</taxon>
        <taxon>Tracheophyta</taxon>
        <taxon>Spermatophyta</taxon>
        <taxon>Magnoliopsida</taxon>
        <taxon>eudicotyledons</taxon>
        <taxon>Gunneridae</taxon>
        <taxon>Pentapetalae</taxon>
        <taxon>asterids</taxon>
        <taxon>Ericales</taxon>
        <taxon>Actinidiaceae</taxon>
        <taxon>Actinidia</taxon>
    </lineage>
</organism>
<feature type="compositionally biased region" description="Basic and acidic residues" evidence="10">
    <location>
        <begin position="1387"/>
        <end position="1404"/>
    </location>
</feature>
<dbReference type="Gene3D" id="2.170.270.10">
    <property type="entry name" value="SET domain"/>
    <property type="match status" value="1"/>
</dbReference>
<evidence type="ECO:0000313" key="14">
    <source>
        <dbReference type="Proteomes" id="UP000585474"/>
    </source>
</evidence>
<keyword evidence="5" id="KW-0156">Chromatin regulator</keyword>
<dbReference type="SUPFAM" id="SSF57903">
    <property type="entry name" value="FYVE/PHD zinc finger"/>
    <property type="match status" value="1"/>
</dbReference>
<evidence type="ECO:0000259" key="11">
    <source>
        <dbReference type="PROSITE" id="PS50016"/>
    </source>
</evidence>
<comment type="caution">
    <text evidence="13">The sequence shown here is derived from an EMBL/GenBank/DDBJ whole genome shotgun (WGS) entry which is preliminary data.</text>
</comment>
<dbReference type="InterPro" id="IPR013083">
    <property type="entry name" value="Znf_RING/FYVE/PHD"/>
</dbReference>
<evidence type="ECO:0000256" key="5">
    <source>
        <dbReference type="ARBA" id="ARBA00022853"/>
    </source>
</evidence>
<dbReference type="SUPFAM" id="SSF82199">
    <property type="entry name" value="SET domain"/>
    <property type="match status" value="1"/>
</dbReference>
<evidence type="ECO:0000256" key="7">
    <source>
        <dbReference type="ARBA" id="ARBA00023163"/>
    </source>
</evidence>
<keyword evidence="14" id="KW-1185">Reference proteome</keyword>
<keyword evidence="13" id="KW-0808">Transferase</keyword>
<evidence type="ECO:0000256" key="8">
    <source>
        <dbReference type="ARBA" id="ARBA00023242"/>
    </source>
</evidence>
<dbReference type="InterPro" id="IPR001965">
    <property type="entry name" value="Znf_PHD"/>
</dbReference>
<feature type="compositionally biased region" description="Low complexity" evidence="10">
    <location>
        <begin position="602"/>
        <end position="616"/>
    </location>
</feature>
<feature type="compositionally biased region" description="Polar residues" evidence="10">
    <location>
        <begin position="1373"/>
        <end position="1386"/>
    </location>
</feature>
<dbReference type="Pfam" id="PF13832">
    <property type="entry name" value="zf-HC5HC2H_2"/>
    <property type="match status" value="1"/>
</dbReference>
<dbReference type="Proteomes" id="UP000585474">
    <property type="component" value="Unassembled WGS sequence"/>
</dbReference>
<dbReference type="Gene3D" id="3.30.40.10">
    <property type="entry name" value="Zinc/RING finger domain, C3HC4 (zinc finger)"/>
    <property type="match status" value="2"/>
</dbReference>
<keyword evidence="3 9" id="KW-0863">Zinc-finger</keyword>
<sequence>MRWKTHELLFGVGRIEAADSIISFASLAIGELNWAFDKLAVPGTVTAIGEIRRQTWFENREARAGRVRDSKWCPLYLVMLQYLSDFSHFSKLNKAVITIDGLKLSDVVPTLPAKCSSTWQSLTPSVASSSQLQPQEPRNQVSNAGLYFHPHIAQSADREMIQEAMVSKTSNLSSDNSVHADPGNSFLSLFSGPPSLLQRDLHQFSSPKPFVMSSKVPVSSSSFTVGSTGSGVSLACNGMFSQNLSIQYPKIGEDLCPVVSSRYGSSFSLLDVLHVSNGNHHSSESAKAVIFHSDSGYEKVREFSSLISSSAHDGKPQSTSTQTSLKAPLEIKSSISSCSSTLQSPRVFCLGSSGDLLLSNTGLLGVVCSCHGLHMSISKFSEHSGLGNVNPGDCVHMDSGESIAQWRKLYFHKFGIRVPDDHNGWDWLEGFSTTSGMVKHSVIASNMPKNSDRSNPVGSCGGLEEFRQHQNNVAFLRNHNTGQKLVNEVSCNGQQRHVQDGCNLLHKGLIGVSQNNFPAVVDNQTMARHMSGARVADNDCHSLSAFGGSLSKSVQSFISYENLQKSKFSHNDSAINRLYNLKKGNNVDTDAVSSGTELRLGQPSPQSQTSRSPVSPAFRSHHPFDTRGRGDHQKSRLSEQFIHYCNSSAMEDHSQTLQHAAGSSNACVEGQTLLNLVNLGHVINNARDATIIENLKSDADRSWVISKLLSQFKTPIDGRMQSTATGGLIDGCHVLPRTLPCESHIGKYDPTSSLWNRGYVTEALMNINKFSAQTHVDNSKEVAFVVDSLCVATQPNFEFAPKHTGSSTNCDGVGGTGCRSCLVVNEKSSHPYHFSGMPPDAFDPRNPVNPSGKIPFLGLNGHLDHGFLKSTSLPKDSGSAMPLQSVSMGFSAPTSMFISNMSPALTTKESNGINPYFLDENLRALAFRHVTEVSNQGHGDASFGKIQDQGRLRNSCIGKTHGFIVDPSSSKEHRHGLAVTNKQATSEVTMKVLQSGFTRWMNGDTENIAPAAGMDLGFCCYIKVESLKILVLNLSKCEWSLNTLCVIKSSVIVTVPGSPQLIFCPKSIAALSLLPCQGHHYIVIILRCSAKLSCDMHPTEQPLERSARIENDVTPSNECGKCCRGVPFTYFSGKGGCTTHTNCFRRNSNSRISASKEWTGSLNGMASMSLYPKSERNSTFAKEKVICFDQSGSVEGQVKKKADCHAFQWRDVPSKATGMYNLTCKDRPANLLNRREYVGDQIADVAAAAKCFDRSVDDAESSKEQEMSNNISGSSEAAVTQVSVEFNKLDSSTIGAGNKHTQNLVVDEGSGIGKCWSSDDPLDSERSSEFFGFTYKINSVSEGSSQPSSRSLIDELRLRDSLILKNVRNQSHTALSFPAKTNPTQNPERRFKSAKGERPTKGKIPDASFSPSGIDGDHWHSRSAKDMLMRLQPDLEGPHNCACAVGRSFKQSPELCLIKTVCHKRELNRFYNDNEGENGQTQLTVEDDCLDIPKNSCKKKFRSDQMAPTNKKLRVQEPNCAVSGIHSKSNSANFMIISSSGDNCACSVGSSVKQRSELCLTKTIYCKRELHKLYNDNEGENDEIQLNVQDGCLEIPENSSQKRFRSDQTAPTSKNLQMQEPKCADTGIHARSNSAGCVIISSTERVGICEGKVRPVVCGKYGVISNGDPSRPAKIVSLKKILIATRRYKCSKNDQLKLSSANSSKKSIGGSNECIDKFSKFKEGDSEGHVKQTETAYFPGDKERGDVLYALKERDYGCEGRILDSCISTRLKPKCKAIRKRSLYELSIEGKESSCVVPDIKTSKCLPETQHRYLAKFLKNGEDGKRDADGICTAKFADENQCQAPISHLDAFCCVCGSSNKDELNYLLECGQCFIRVHQACYGVSKVPRGRWYCRPCKTNSKHIVCVLCGYGGGAMTLALRSGNIVKSLLKAWNIIAESGPKDTICPSEVLENGFSMLSSLASGLESYSFRVIRPVSVELSASDWKMDLQKELDCVKNSACSSSNLNMHNSITAGVTDSTIKQWVHMVCGLWTPGTRCPNVNTMSAFDVSGAFRPKANVVCSVCNRPGGSCVPCRIRNCSVQFHPWCAHQKGLLQSEVEGADNESVGFLWGDACFMQRTTIVILMVILLRMKLGYKGRKREGFHHNLPSKSNSSGGCIVPQEQLNAWLHINRQKSSPKGLPKLPVADVEYDCRKEYARYKQSKCWKHLVVYKSGIHALGLYTPHFISRGAMVVEYIGEIVGLRVADKKRKRLSIWKKTSVQECLLFLQDR</sequence>
<name>A0A7J0DUH8_9ERIC</name>
<reference evidence="14" key="1">
    <citation type="submission" date="2019-07" db="EMBL/GenBank/DDBJ databases">
        <title>De Novo Assembly of kiwifruit Actinidia rufa.</title>
        <authorList>
            <person name="Sugita-Konishi S."/>
            <person name="Sato K."/>
            <person name="Mori E."/>
            <person name="Abe Y."/>
            <person name="Kisaki G."/>
            <person name="Hamano K."/>
            <person name="Suezawa K."/>
            <person name="Otani M."/>
            <person name="Fukuda T."/>
            <person name="Manabe T."/>
            <person name="Gomi K."/>
            <person name="Tabuchi M."/>
            <person name="Akimitsu K."/>
            <person name="Kataoka I."/>
        </authorList>
    </citation>
    <scope>NUCLEOTIDE SEQUENCE [LARGE SCALE GENOMIC DNA]</scope>
    <source>
        <strain evidence="14">cv. Fuchu</strain>
    </source>
</reference>
<keyword evidence="13" id="KW-0418">Kinase</keyword>
<comment type="subcellular location">
    <subcellularLocation>
        <location evidence="1">Nucleus</location>
    </subcellularLocation>
</comment>
<evidence type="ECO:0000256" key="1">
    <source>
        <dbReference type="ARBA" id="ARBA00004123"/>
    </source>
</evidence>
<dbReference type="GO" id="GO:0045893">
    <property type="term" value="P:positive regulation of DNA-templated transcription"/>
    <property type="evidence" value="ECO:0007669"/>
    <property type="project" value="TreeGrafter"/>
</dbReference>
<proteinExistence type="predicted"/>
<dbReference type="PANTHER" id="PTHR45838">
    <property type="entry name" value="HISTONE-LYSINE-N-METHYLTRANSFERASE 2 KMT2 FAMILY MEMBER"/>
    <property type="match status" value="1"/>
</dbReference>
<dbReference type="InterPro" id="IPR034732">
    <property type="entry name" value="EPHD"/>
</dbReference>
<dbReference type="GO" id="GO:0016301">
    <property type="term" value="F:kinase activity"/>
    <property type="evidence" value="ECO:0007669"/>
    <property type="project" value="UniProtKB-KW"/>
</dbReference>
<dbReference type="Pfam" id="PF16135">
    <property type="entry name" value="TDBD"/>
    <property type="match status" value="1"/>
</dbReference>
<keyword evidence="8" id="KW-0539">Nucleus</keyword>
<protein>
    <submittedName>
        <fullName evidence="13">Protein kinase superfamily protein</fullName>
    </submittedName>
</protein>
<dbReference type="PROSITE" id="PS50016">
    <property type="entry name" value="ZF_PHD_2"/>
    <property type="match status" value="1"/>
</dbReference>
<gene>
    <name evidence="13" type="ORF">Acr_00g0080930</name>
</gene>
<evidence type="ECO:0000256" key="6">
    <source>
        <dbReference type="ARBA" id="ARBA00023015"/>
    </source>
</evidence>
<dbReference type="PANTHER" id="PTHR45838:SF4">
    <property type="entry name" value="HISTONE-LYSINE N-METHYLTRANSFERASE TRITHORAX"/>
    <property type="match status" value="1"/>
</dbReference>
<dbReference type="EMBL" id="BJWL01000401">
    <property type="protein sequence ID" value="GFS42620.1"/>
    <property type="molecule type" value="Genomic_DNA"/>
</dbReference>
<keyword evidence="7" id="KW-0804">Transcription</keyword>
<dbReference type="CDD" id="cd15571">
    <property type="entry name" value="ePHD"/>
    <property type="match status" value="1"/>
</dbReference>
<keyword evidence="2" id="KW-0479">Metal-binding</keyword>